<protein>
    <submittedName>
        <fullName evidence="2">Acyl carrier protein</fullName>
    </submittedName>
</protein>
<gene>
    <name evidence="2" type="ORF">CRP01_29525</name>
</gene>
<organism evidence="2 3">
    <name type="scientific">Flavilitoribacter nigricans (strain ATCC 23147 / DSM 23189 / NBRC 102662 / NCIMB 1420 / SS-2)</name>
    <name type="common">Lewinella nigricans</name>
    <dbReference type="NCBI Taxonomy" id="1122177"/>
    <lineage>
        <taxon>Bacteria</taxon>
        <taxon>Pseudomonadati</taxon>
        <taxon>Bacteroidota</taxon>
        <taxon>Saprospiria</taxon>
        <taxon>Saprospirales</taxon>
        <taxon>Lewinellaceae</taxon>
        <taxon>Flavilitoribacter</taxon>
    </lineage>
</organism>
<proteinExistence type="predicted"/>
<dbReference type="PROSITE" id="PS50075">
    <property type="entry name" value="CARRIER"/>
    <property type="match status" value="1"/>
</dbReference>
<sequence length="85" mass="9688">MVLDTRDKATQDAIIDMISWSLNIPSARIFPYTSLIDDLLLDPIDKMLLIIELENRLNIYLSPEEADAIETVQDASFFFQQRAAA</sequence>
<dbReference type="InterPro" id="IPR009081">
    <property type="entry name" value="PP-bd_ACP"/>
</dbReference>
<name>A0A2D0N3I8_FLAN2</name>
<evidence type="ECO:0000259" key="1">
    <source>
        <dbReference type="PROSITE" id="PS50075"/>
    </source>
</evidence>
<dbReference type="AlphaFoldDB" id="A0A2D0N3I8"/>
<accession>A0A2D0N3I8</accession>
<dbReference type="InterPro" id="IPR036736">
    <property type="entry name" value="ACP-like_sf"/>
</dbReference>
<dbReference type="Gene3D" id="1.10.1200.10">
    <property type="entry name" value="ACP-like"/>
    <property type="match status" value="1"/>
</dbReference>
<dbReference type="Proteomes" id="UP000223913">
    <property type="component" value="Unassembled WGS sequence"/>
</dbReference>
<evidence type="ECO:0000313" key="3">
    <source>
        <dbReference type="Proteomes" id="UP000223913"/>
    </source>
</evidence>
<reference evidence="2 3" key="1">
    <citation type="submission" date="2017-10" db="EMBL/GenBank/DDBJ databases">
        <title>The draft genome sequence of Lewinella nigricans NBRC 102662.</title>
        <authorList>
            <person name="Wang K."/>
        </authorList>
    </citation>
    <scope>NUCLEOTIDE SEQUENCE [LARGE SCALE GENOMIC DNA]</scope>
    <source>
        <strain evidence="2 3">NBRC 102662</strain>
    </source>
</reference>
<keyword evidence="3" id="KW-1185">Reference proteome</keyword>
<comment type="caution">
    <text evidence="2">The sequence shown here is derived from an EMBL/GenBank/DDBJ whole genome shotgun (WGS) entry which is preliminary data.</text>
</comment>
<dbReference type="EMBL" id="PDUD01000035">
    <property type="protein sequence ID" value="PHN02948.1"/>
    <property type="molecule type" value="Genomic_DNA"/>
</dbReference>
<feature type="domain" description="Carrier" evidence="1">
    <location>
        <begin position="8"/>
        <end position="83"/>
    </location>
</feature>
<dbReference type="SUPFAM" id="SSF47336">
    <property type="entry name" value="ACP-like"/>
    <property type="match status" value="1"/>
</dbReference>
<evidence type="ECO:0000313" key="2">
    <source>
        <dbReference type="EMBL" id="PHN02948.1"/>
    </source>
</evidence>